<organism evidence="2 3">
    <name type="scientific">Candidatus Iainarchaeum sp</name>
    <dbReference type="NCBI Taxonomy" id="3101447"/>
    <lineage>
        <taxon>Archaea</taxon>
        <taxon>Candidatus Iainarchaeota</taxon>
        <taxon>Candidatus Iainarchaeia</taxon>
        <taxon>Candidatus Iainarchaeales</taxon>
        <taxon>Candidatus Iainarchaeaceae</taxon>
        <taxon>Candidatus Iainarchaeum</taxon>
    </lineage>
</organism>
<dbReference type="EMBL" id="DUGC01000004">
    <property type="protein sequence ID" value="HIH09082.1"/>
    <property type="molecule type" value="Genomic_DNA"/>
</dbReference>
<keyword evidence="1" id="KW-0472">Membrane</keyword>
<reference evidence="3" key="1">
    <citation type="journal article" date="2020" name="bioRxiv">
        <title>A rank-normalized archaeal taxonomy based on genome phylogeny resolves widespread incomplete and uneven classifications.</title>
        <authorList>
            <person name="Rinke C."/>
            <person name="Chuvochina M."/>
            <person name="Mussig A.J."/>
            <person name="Chaumeil P.-A."/>
            <person name="Waite D.W."/>
            <person name="Whitman W.B."/>
            <person name="Parks D.H."/>
            <person name="Hugenholtz P."/>
        </authorList>
    </citation>
    <scope>NUCLEOTIDE SEQUENCE [LARGE SCALE GENOMIC DNA]</scope>
</reference>
<keyword evidence="1" id="KW-1133">Transmembrane helix</keyword>
<proteinExistence type="predicted"/>
<name>A0A7J4IUG6_9ARCH</name>
<evidence type="ECO:0000256" key="1">
    <source>
        <dbReference type="SAM" id="Phobius"/>
    </source>
</evidence>
<comment type="caution">
    <text evidence="2">The sequence shown here is derived from an EMBL/GenBank/DDBJ whole genome shotgun (WGS) entry which is preliminary data.</text>
</comment>
<sequence length="161" mass="17533">MDRGGQAVVFDFALAFMLFVIAWVFVSTQTDAKIADAQNTGNIESMRIRAEYIANSLVENAGSPPDWESRSAADVNSIGLAFGGRELDEEKLAAFANFSGYDDLRSKLGTEGLDFYFEFHGAQDFTAGLLPAGDATKVSIKRIVAYRGELGVATLTLYRLE</sequence>
<protein>
    <submittedName>
        <fullName evidence="2">Uncharacterized protein</fullName>
    </submittedName>
</protein>
<dbReference type="AlphaFoldDB" id="A0A7J4IUG6"/>
<accession>A0A7J4IUG6</accession>
<gene>
    <name evidence="2" type="ORF">HA254_00255</name>
</gene>
<evidence type="ECO:0000313" key="3">
    <source>
        <dbReference type="Proteomes" id="UP000565078"/>
    </source>
</evidence>
<dbReference type="Proteomes" id="UP000565078">
    <property type="component" value="Unassembled WGS sequence"/>
</dbReference>
<feature type="transmembrane region" description="Helical" evidence="1">
    <location>
        <begin position="7"/>
        <end position="26"/>
    </location>
</feature>
<evidence type="ECO:0000313" key="2">
    <source>
        <dbReference type="EMBL" id="HIH09082.1"/>
    </source>
</evidence>
<keyword evidence="1" id="KW-0812">Transmembrane</keyword>